<dbReference type="EMBL" id="KZ805311">
    <property type="protein sequence ID" value="PVI05876.1"/>
    <property type="molecule type" value="Genomic_DNA"/>
</dbReference>
<sequence>MVFFTIKTFSSRTEENGRHSLPQVCCTERDRGRRQQPYRCLSCEECQNQEGTHLQEDDSQTKGSSEEKQPSQGSLWQALTPLIDAFLICQSGHDRHDQAEGSNQTEGGETEDIDTNDSDTEGTETEYNDQTEDSDQTRGTDQIKVGDQTASSDEEEECFPLEYDESTYDLLFFEYCDLGDLEGIKRRHEDSFKRIPEPFICPETLSSLPPVYPIHASPALS</sequence>
<feature type="compositionally biased region" description="Basic and acidic residues" evidence="1">
    <location>
        <begin position="53"/>
        <end position="69"/>
    </location>
</feature>
<dbReference type="Proteomes" id="UP000244855">
    <property type="component" value="Unassembled WGS sequence"/>
</dbReference>
<accession>A0A2V1E6A3</accession>
<feature type="region of interest" description="Disordered" evidence="1">
    <location>
        <begin position="95"/>
        <end position="156"/>
    </location>
</feature>
<gene>
    <name evidence="2" type="ORF">DM02DRAFT_54051</name>
</gene>
<proteinExistence type="predicted"/>
<dbReference type="AlphaFoldDB" id="A0A2V1E6A3"/>
<keyword evidence="3" id="KW-1185">Reference proteome</keyword>
<evidence type="ECO:0000256" key="1">
    <source>
        <dbReference type="SAM" id="MobiDB-lite"/>
    </source>
</evidence>
<protein>
    <submittedName>
        <fullName evidence="2">Uncharacterized protein</fullName>
    </submittedName>
</protein>
<name>A0A2V1E6A3_9PLEO</name>
<reference evidence="2 3" key="1">
    <citation type="journal article" date="2018" name="Sci. Rep.">
        <title>Comparative genomics provides insights into the lifestyle and reveals functional heterogeneity of dark septate endophytic fungi.</title>
        <authorList>
            <person name="Knapp D.G."/>
            <person name="Nemeth J.B."/>
            <person name="Barry K."/>
            <person name="Hainaut M."/>
            <person name="Henrissat B."/>
            <person name="Johnson J."/>
            <person name="Kuo A."/>
            <person name="Lim J.H.P."/>
            <person name="Lipzen A."/>
            <person name="Nolan M."/>
            <person name="Ohm R.A."/>
            <person name="Tamas L."/>
            <person name="Grigoriev I.V."/>
            <person name="Spatafora J.W."/>
            <person name="Nagy L.G."/>
            <person name="Kovacs G.M."/>
        </authorList>
    </citation>
    <scope>NUCLEOTIDE SEQUENCE [LARGE SCALE GENOMIC DNA]</scope>
    <source>
        <strain evidence="2 3">DSE2036</strain>
    </source>
</reference>
<evidence type="ECO:0000313" key="2">
    <source>
        <dbReference type="EMBL" id="PVI05876.1"/>
    </source>
</evidence>
<evidence type="ECO:0000313" key="3">
    <source>
        <dbReference type="Proteomes" id="UP000244855"/>
    </source>
</evidence>
<feature type="region of interest" description="Disordered" evidence="1">
    <location>
        <begin position="50"/>
        <end position="73"/>
    </location>
</feature>
<organism evidence="2 3">
    <name type="scientific">Periconia macrospinosa</name>
    <dbReference type="NCBI Taxonomy" id="97972"/>
    <lineage>
        <taxon>Eukaryota</taxon>
        <taxon>Fungi</taxon>
        <taxon>Dikarya</taxon>
        <taxon>Ascomycota</taxon>
        <taxon>Pezizomycotina</taxon>
        <taxon>Dothideomycetes</taxon>
        <taxon>Pleosporomycetidae</taxon>
        <taxon>Pleosporales</taxon>
        <taxon>Massarineae</taxon>
        <taxon>Periconiaceae</taxon>
        <taxon>Periconia</taxon>
    </lineage>
</organism>
<feature type="compositionally biased region" description="Acidic residues" evidence="1">
    <location>
        <begin position="108"/>
        <end position="134"/>
    </location>
</feature>